<evidence type="ECO:0000313" key="2">
    <source>
        <dbReference type="Proteomes" id="UP000805649"/>
    </source>
</evidence>
<organism evidence="1 2">
    <name type="scientific">Colletotrichum truncatum</name>
    <name type="common">Anthracnose fungus</name>
    <name type="synonym">Colletotrichum capsici</name>
    <dbReference type="NCBI Taxonomy" id="5467"/>
    <lineage>
        <taxon>Eukaryota</taxon>
        <taxon>Fungi</taxon>
        <taxon>Dikarya</taxon>
        <taxon>Ascomycota</taxon>
        <taxon>Pezizomycotina</taxon>
        <taxon>Sordariomycetes</taxon>
        <taxon>Hypocreomycetidae</taxon>
        <taxon>Glomerellales</taxon>
        <taxon>Glomerellaceae</taxon>
        <taxon>Colletotrichum</taxon>
        <taxon>Colletotrichum truncatum species complex</taxon>
    </lineage>
</organism>
<dbReference type="Proteomes" id="UP000805649">
    <property type="component" value="Unassembled WGS sequence"/>
</dbReference>
<proteinExistence type="predicted"/>
<reference evidence="1 2" key="1">
    <citation type="journal article" date="2020" name="Phytopathology">
        <title>Genome Sequence Resources of Colletotrichum truncatum, C. plurivorum, C. musicola, and C. sojae: Four Species Pathogenic to Soybean (Glycine max).</title>
        <authorList>
            <person name="Rogerio F."/>
            <person name="Boufleur T.R."/>
            <person name="Ciampi-Guillardi M."/>
            <person name="Sukno S.A."/>
            <person name="Thon M.R."/>
            <person name="Massola Junior N.S."/>
            <person name="Baroncelli R."/>
        </authorList>
    </citation>
    <scope>NUCLEOTIDE SEQUENCE [LARGE SCALE GENOMIC DNA]</scope>
    <source>
        <strain evidence="1 2">CMES1059</strain>
    </source>
</reference>
<evidence type="ECO:0000313" key="1">
    <source>
        <dbReference type="EMBL" id="KAL0937877.1"/>
    </source>
</evidence>
<gene>
    <name evidence="1" type="ORF">CTRU02_207608</name>
</gene>
<protein>
    <submittedName>
        <fullName evidence="1">Uncharacterized protein</fullName>
    </submittedName>
</protein>
<sequence length="2997" mass="320062">MDGYNYGSRPLHGQSSLSPETPTSAYKTNVKRTKTKKWVEAKTQNYDGDDWGNDFDDEPDEQVPVPPLKPKMGFRQPSPSQATTANLPSNQPSAPQSEEPVSTTRPLQPTGNESRMSSSPRATAGLPPLQTQTKPQPGSAVIQTVSNDIRPPEVSGPSPMDSSAEKPSYEQLVSPQSASVGPNPGPFVGRYGHSQSIPSSVGSPRASPPPQQQLAQHQAPLFPPRKSSMSQHDTDRHSNSRSSSTHPPLVEQRPTSPPIITSSGTPSNSEALPFVRPSDIYRRLDDEKEEGQRPTELERPSLDSTGNPVSDRSASPSKAAVSGAESSEQSGGDTLARSEGGDAAQNKQQTVLKPVAERRSEYGFDGLHTHPQNHIHSPAFGNLEQGSLGVPEPSSEPQLQHPSNEEAEQQRRYSSSPRLPDLARMSLFGDDFFSNPGKFADDAPPMPPLQPPPGLASSPGNSLSKETTAAAGVEVGSSLSTSSSTPQRAESPQVPDQQDRNKLVCLPEESPANEHLEPTVSSLPSQASRPSLPGGWVTETRSVTDEQTPPATVLKKVANLDSGEVSPISDNEDEEPHSGGVLTAKEPVSIPIPIPADSQQAEASNRDADKANIGIKPLAPLNPQPSNSSSMDFVAPEKLHRESTMSTINSPSPVKESDKLREEIMRSLSPVRPTNDVNGRILGQAGEDSGPRESTYLHGVYDDYWAAGDDKPSVPDLPAKQAEQIVTSASNKDISEVPPLSPRKEAAGTPPIHGRRFSWEAGLEQVTSEPTDLEKDPLPGSQPQPSSGVTVSPSSAQEHSQSQALSLEELKEAGHSQPSSAKDETHIAVPPNSGTMSHQASQVNSVPRDQLGSEIIQPPSAVSVLTDINSAPTAQPRRVSLAEEKSMVEVSPSPVSPSPPPGVHPAVGQSSEEPTPPLASPELSQHQQHQPAAPVKITNFKEIMELPSASERIHKYNETREQFASMDSGLNNWLATLKSQHPEHANATASFAAHASNAGQPQSSPAASQPASQQPYYQQYLNASSPNVNTASASGRPPVGSVPMGSHSPSSDFKHSSGQVGAKGKGLLLAAGKAGKGLLSKGKNKLRGTGDKSDSSPPPAQSQSKAKAERRTSWGISLGTRSLPHAGSHAHSASFSESMPGPALSSQTIPEHPASPTPPPQLPQTSRISPFDALTQDNKPSAWAPPRPKTPKHPADARRNSESEPVSPVSETQSVSGPQEHNKTHDGTFGGGGDLQASTSADKNQLSCDPLKGTSLVEKEGFEMGQPEDLSTHAHSTLPAPTVLPAQTTSATKNTKIEDQYDDWVVVSPQSAASEHVYVVSPESPQLARSIQPAGTSNEIFLKEKSKPVASQDVTTDASHAYRHVQQQTQYQAHQQLPSQQQSESPQRQSSFIGLPPIRRSSTFGVNLTRRAKKRFSLDEEDDAEGQVLVSSPVRTSAGQQGPGPSSTSQIQQGEPKLSIQTAQPAQIETGLSASRKDSTISHQIISATSTQAATLATESTGVDWRVDDEKRPLDPRSSFRPGGPTPDPINTQLAAQNEGRIGGQLLGPGMRSQQGMMSPTLGGNPIHHLPPQGPWKLEESHLSEPLLPASRNRQSGGSVSPHQPFFGFDKETGVPPPTVSRQETQLPPRHKFSEVPPSSAQRYPGLFTSPPQGYPNPTSPTGPWSSYDLGQQHHPRDNTSLKRTQTGDSEVSSVEPSGDDDRGRSKYGSCFFKEIGDRLSRASSRERQNFKDEAGMPGHPVGSDERDRNSVSSIATQEIQDRQKRRSSFFLTLRGSRPSDAEKPLVQDGDGTVPSPKASPKPIFDQSQQSAAFADRKRSFLGPAANDTSINHPSLSRSSTSTAENEHASGARGPPKKRFSGFAGKVFNRTSSQQDLQLPSKPGTSHSVASSFQSHNTGAIGNQVGVPSSPIAQGRERSNTTGSGPYSLHQTGKQLQTVGEEDRGRRSSAGGFLSGLFGHRSSRNQEVQQPVQHGPYQNSQALAQVKMQQSGHQIQPSSLGPNRQIGQLPINGPAQHPFYPQLSAGHLAPGNGAQSQPVATQQDPSQSLDGARSPASHLSQPTTLIPDTKQGYGPARLGARPTSDVESGIHQDQDAPDKTAKGIDYPQIKPEHTPNRAAPPGERRHIPTSQITQGEPSPALSERSDRRQTSPSLSQVRDEPSHDVQSGGQIQTQMNPIQGIGAAQQSPSKLEGGQLQSTDSRPPPLLQAHGNAAHTPRNPGDSVSRFPDRPVSLQAPAGARPQSPGSAANRSDISQHSPTSASLRLSDASQVQPPPPTTTTTTTTPTVVGGQAPASGTFKGPSDPFVQGSVKRPDETSRQMSSFAPQGFRQQAYTLADLGPGQFSQIPSNPRQQHSLPYASGQGQQPAVLALSDQGQQGSVSKWFKSRASTQAVQSQPYQKESTTKSLFGAFKRSSKQPEPRQSQLPPQQSSQPGQGQQPPSIHIRHGQQGIPPSGPLNQRNIHPMQGPPHLMYQQQRQSPLPSAASGQRPPPQHILSNGGLDASQGGNQISQYQRMKADPAMTQVPTPPGLHPHMPQSQPYQEPQYDQVPIPRGYAAVHGEGGMAPSPYNIGHPSPPAQYPHHQISLVQQHWAQPPIAPSRPSDASIQSQQQHQHQTVQIQPQSQLHIQPVVPLMADRRISAASHLSNVSNTSHSSQLGYNSPNGGVQGYGQHRQREPSVSYLSSQDVGPNTLVNHHPDSQVDSPGNLHLSSHTPNQLDYQTVPQTEQSPPPPPPQQQQQQQQQQLNPVVPAEQYTASSQTQPKIGRGFQDSKVSDIDGDQVRGTNVAKAQLNGLSSSNIHTTTPKDVAAEPESVGDNTLRAASSATLVMAGRNQAPIPSTTAAPHLSINVQKANQEGSDDIYDSTPRLPSGPSPPSAQPVIAIKTGQSQVSDSSADEAPRNATHTNGNINGAASTTLTRGKSTRAELEDTEDERMRTMRLEAQEEKILVDPYEEKQSSGNKYRKDDDPDAPQMSATSYPGQEWNPYGAGGYEDWD</sequence>
<accession>A0ACC3Z1B6</accession>
<keyword evidence="2" id="KW-1185">Reference proteome</keyword>
<name>A0ACC3Z1B6_COLTU</name>
<comment type="caution">
    <text evidence="1">The sequence shown here is derived from an EMBL/GenBank/DDBJ whole genome shotgun (WGS) entry which is preliminary data.</text>
</comment>
<dbReference type="EMBL" id="VUJX02000004">
    <property type="protein sequence ID" value="KAL0937877.1"/>
    <property type="molecule type" value="Genomic_DNA"/>
</dbReference>